<feature type="transmembrane region" description="Helical" evidence="3">
    <location>
        <begin position="360"/>
        <end position="380"/>
    </location>
</feature>
<dbReference type="GO" id="GO:0015293">
    <property type="term" value="F:symporter activity"/>
    <property type="evidence" value="ECO:0007669"/>
    <property type="project" value="InterPro"/>
</dbReference>
<feature type="transmembrane region" description="Helical" evidence="3">
    <location>
        <begin position="449"/>
        <end position="470"/>
    </location>
</feature>
<keyword evidence="3" id="KW-1133">Transmembrane helix</keyword>
<evidence type="ECO:0000313" key="4">
    <source>
        <dbReference type="EMBL" id="KAK6295497.1"/>
    </source>
</evidence>
<keyword evidence="3" id="KW-0472">Membrane</keyword>
<organism evidence="4 5">
    <name type="scientific">Coregonus suidteri</name>
    <dbReference type="NCBI Taxonomy" id="861788"/>
    <lineage>
        <taxon>Eukaryota</taxon>
        <taxon>Metazoa</taxon>
        <taxon>Chordata</taxon>
        <taxon>Craniata</taxon>
        <taxon>Vertebrata</taxon>
        <taxon>Euteleostomi</taxon>
        <taxon>Actinopterygii</taxon>
        <taxon>Neopterygii</taxon>
        <taxon>Teleostei</taxon>
        <taxon>Protacanthopterygii</taxon>
        <taxon>Salmoniformes</taxon>
        <taxon>Salmonidae</taxon>
        <taxon>Coregoninae</taxon>
        <taxon>Coregonus</taxon>
    </lineage>
</organism>
<keyword evidence="3" id="KW-0812">Transmembrane</keyword>
<dbReference type="PANTHER" id="PTHR11328">
    <property type="entry name" value="MAJOR FACILITATOR SUPERFAMILY DOMAIN-CONTAINING PROTEIN"/>
    <property type="match status" value="1"/>
</dbReference>
<feature type="transmembrane region" description="Helical" evidence="3">
    <location>
        <begin position="401"/>
        <end position="429"/>
    </location>
</feature>
<dbReference type="Pfam" id="PF13347">
    <property type="entry name" value="MFS_2"/>
    <property type="match status" value="1"/>
</dbReference>
<dbReference type="PANTHER" id="PTHR11328:SF30">
    <property type="entry name" value="SPHINGOSINE-1-PHOSPHATE TRANSPORTER MFSD2B"/>
    <property type="match status" value="1"/>
</dbReference>
<evidence type="ECO:0000256" key="2">
    <source>
        <dbReference type="ARBA" id="ARBA00008335"/>
    </source>
</evidence>
<comment type="subcellular location">
    <subcellularLocation>
        <location evidence="1">Membrane</location>
        <topology evidence="1">Multi-pass membrane protein</topology>
    </subcellularLocation>
</comment>
<evidence type="ECO:0008006" key="6">
    <source>
        <dbReference type="Google" id="ProtNLM"/>
    </source>
</evidence>
<dbReference type="GO" id="GO:0046624">
    <property type="term" value="F:sphingolipid transporter activity"/>
    <property type="evidence" value="ECO:0007669"/>
    <property type="project" value="TreeGrafter"/>
</dbReference>
<dbReference type="AlphaFoldDB" id="A0AAN8KQ92"/>
<name>A0AAN8KQ92_9TELE</name>
<feature type="transmembrane region" description="Helical" evidence="3">
    <location>
        <begin position="299"/>
        <end position="324"/>
    </location>
</feature>
<proteinExistence type="inferred from homology"/>
<feature type="transmembrane region" description="Helical" evidence="3">
    <location>
        <begin position="336"/>
        <end position="354"/>
    </location>
</feature>
<dbReference type="Gene3D" id="1.20.1250.20">
    <property type="entry name" value="MFS general substrate transporter like domains"/>
    <property type="match status" value="1"/>
</dbReference>
<dbReference type="GO" id="GO:0005886">
    <property type="term" value="C:plasma membrane"/>
    <property type="evidence" value="ECO:0007669"/>
    <property type="project" value="TreeGrafter"/>
</dbReference>
<keyword evidence="5" id="KW-1185">Reference proteome</keyword>
<evidence type="ECO:0000256" key="3">
    <source>
        <dbReference type="SAM" id="Phobius"/>
    </source>
</evidence>
<gene>
    <name evidence="4" type="ORF">J4Q44_G00347230</name>
</gene>
<dbReference type="Proteomes" id="UP001356427">
    <property type="component" value="Unassembled WGS sequence"/>
</dbReference>
<evidence type="ECO:0000313" key="5">
    <source>
        <dbReference type="Proteomes" id="UP001356427"/>
    </source>
</evidence>
<dbReference type="InterPro" id="IPR039672">
    <property type="entry name" value="MFS_2"/>
</dbReference>
<dbReference type="InterPro" id="IPR036259">
    <property type="entry name" value="MFS_trans_sf"/>
</dbReference>
<feature type="transmembrane region" description="Helical" evidence="3">
    <location>
        <begin position="133"/>
        <end position="153"/>
    </location>
</feature>
<sequence>MAKGERVPHTLAGKLLKPREPAFTKPPNQTVLDQRLSFCSKLCFAIGGAPNQVAGSATAFFLQIYLLDVAQINPFQASMVLFIGKAWGAMTDPVVGFFITKSKWTRIGRLMPCHNCVVTYDFNTIIKFAEHDGGWWAVLRLWVVSYFYLWFVPPFTNGRFIWYLGFYCLYQTLITCFHVPYSALTMFLSTDQKERDSATAYRMTLEVLGTLVGAAIQGQIVASAHTLKHCPHHNMSTGHLGNGSGAEIVKRIVHSQDFLSHAKEVYMIAAERDDPYISKTEKQIPFHKGFILVMRHSPYLTLTAAFLFISVAIQVSAVVSIPLWQWFLERFGKKTAAFCGITWIMPFTVMLVFIPNLVVAYVVAVSSGLSVAASLLLPWSMLPDVVDDFRLANPHCKGYEAIFYSFYVFFTKFAAGISLGVSTLCLEFAGYDTGACRQPAQVAYTLKLLIGAAPVAFIVTGLLILLLYPISEDVRLRNKLCLEELRKQGSISSRTLEDLSNA</sequence>
<reference evidence="4 5" key="1">
    <citation type="submission" date="2021-04" db="EMBL/GenBank/DDBJ databases">
        <authorList>
            <person name="De Guttry C."/>
            <person name="Zahm M."/>
            <person name="Klopp C."/>
            <person name="Cabau C."/>
            <person name="Louis A."/>
            <person name="Berthelot C."/>
            <person name="Parey E."/>
            <person name="Roest Crollius H."/>
            <person name="Montfort J."/>
            <person name="Robinson-Rechavi M."/>
            <person name="Bucao C."/>
            <person name="Bouchez O."/>
            <person name="Gislard M."/>
            <person name="Lluch J."/>
            <person name="Milhes M."/>
            <person name="Lampietro C."/>
            <person name="Lopez Roques C."/>
            <person name="Donnadieu C."/>
            <person name="Braasch I."/>
            <person name="Desvignes T."/>
            <person name="Postlethwait J."/>
            <person name="Bobe J."/>
            <person name="Wedekind C."/>
            <person name="Guiguen Y."/>
        </authorList>
    </citation>
    <scope>NUCLEOTIDE SEQUENCE [LARGE SCALE GENOMIC DNA]</scope>
    <source>
        <strain evidence="4">Cs_M1</strain>
        <tissue evidence="4">Blood</tissue>
    </source>
</reference>
<comment type="caution">
    <text evidence="4">The sequence shown here is derived from an EMBL/GenBank/DDBJ whole genome shotgun (WGS) entry which is preliminary data.</text>
</comment>
<protein>
    <recommendedName>
        <fullName evidence="6">Major facilitator superfamily domain containing 2B</fullName>
    </recommendedName>
</protein>
<evidence type="ECO:0000256" key="1">
    <source>
        <dbReference type="ARBA" id="ARBA00004141"/>
    </source>
</evidence>
<feature type="transmembrane region" description="Helical" evidence="3">
    <location>
        <begin position="160"/>
        <end position="181"/>
    </location>
</feature>
<dbReference type="EMBL" id="JAGTTL010000034">
    <property type="protein sequence ID" value="KAK6295497.1"/>
    <property type="molecule type" value="Genomic_DNA"/>
</dbReference>
<dbReference type="SUPFAM" id="SSF103473">
    <property type="entry name" value="MFS general substrate transporter"/>
    <property type="match status" value="1"/>
</dbReference>
<accession>A0AAN8KQ92</accession>
<comment type="similarity">
    <text evidence="2">Belongs to the major facilitator superfamily.</text>
</comment>
<dbReference type="GO" id="GO:0008643">
    <property type="term" value="P:carbohydrate transport"/>
    <property type="evidence" value="ECO:0007669"/>
    <property type="project" value="InterPro"/>
</dbReference>